<dbReference type="InterPro" id="IPR049090">
    <property type="entry name" value="TAF1C_HB"/>
</dbReference>
<dbReference type="AlphaFoldDB" id="L5LZB4"/>
<feature type="compositionally biased region" description="Polar residues" evidence="1">
    <location>
        <begin position="706"/>
        <end position="720"/>
    </location>
</feature>
<feature type="region of interest" description="Disordered" evidence="1">
    <location>
        <begin position="634"/>
        <end position="653"/>
    </location>
</feature>
<evidence type="ECO:0000259" key="4">
    <source>
        <dbReference type="Pfam" id="PF20643"/>
    </source>
</evidence>
<sequence length="841" mass="92243">MDFPSCLRPTLFMTGPLGLSDVPDTSFMCSWRDALTLPESLPQSSKNGVPHLAKGLLWEPDTPGPLPLLPPGPDPWDPGLTAQDLLFRGAPKFRRQPQAVLDVTEQFSRFLWDHGDIAFASLGKLMLENFKLEGARSYSKKKTVVSVKRILEDLGGHQPWGQVASEKGWGGCPWAYFSHRQRRFSILGDPILGKSVSNLLGELLYEELAMRWEQLLLDDAFTGGALAWLPGRTSRIRQLVYPAGGALDKLSLLAVRSDYHCALWKVSRQGRPAPLQVLKVEKGATGINLSPHLPGELVVCSRSGAVCLWTPHDGLQQIYKDPETLVFRDPSPWRWADFTAHPRVLTVGDRTGVKIIDTQGPPGCGLLLFRVGAEASCQKGERVLLTQYLGECGPDSLQPTLHLICTQFSLYLMDERLPLVPVLKWDHSLPSAPLLAQLLPPPRPGCARPLLLGGQGGQLQLLHITGEGASTPRLAGPPQSLPSRSDSLSAFPLLEPRSQWQLQERLQAPTIGLAATILSSSSTPVLSLFQLSAAGDVFHQRLHLREDPRPPSDPGPDCHAPTASWSPQATACCRRWLKALLEVPPAPPVWAAPTFSHRRLLSFKEQQKVEGKVPEGLRAAMAQGRLLQQRDLGLLPTAEPPPGPEPGPKDELSERLDAAWEGPMAAWWEQQQDRTSGPGRQPKRHKRRMQLSNTFSSLSGHLDLSGATSPPHSPDWTSPVSRPRSPVTLPSQELTQDLWAQGIPSERQQTLRDYMAKLPLQGNTPESASASLSQTSSTRATPSRQRTLRDGTAELPPHRDTPEGATAPSSQTSSIWATPSRQLVHVLSGSQPHRKKPRMGF</sequence>
<dbReference type="Pfam" id="PF20641">
    <property type="entry name" value="TAF1C_beta-prop"/>
    <property type="match status" value="1"/>
</dbReference>
<dbReference type="GO" id="GO:0001164">
    <property type="term" value="F:RNA polymerase I core promoter sequence-specific DNA binding"/>
    <property type="evidence" value="ECO:0007669"/>
    <property type="project" value="TreeGrafter"/>
</dbReference>
<feature type="domain" description="TAF1C beta-propeller" evidence="2">
    <location>
        <begin position="254"/>
        <end position="390"/>
    </location>
</feature>
<dbReference type="GO" id="GO:0001650">
    <property type="term" value="C:fibrillar center"/>
    <property type="evidence" value="ECO:0007669"/>
    <property type="project" value="TreeGrafter"/>
</dbReference>
<reference evidence="6" key="1">
    <citation type="journal article" date="2013" name="Science">
        <title>Comparative analysis of bat genomes provides insight into the evolution of flight and immunity.</title>
        <authorList>
            <person name="Zhang G."/>
            <person name="Cowled C."/>
            <person name="Shi Z."/>
            <person name="Huang Z."/>
            <person name="Bishop-Lilly K.A."/>
            <person name="Fang X."/>
            <person name="Wynne J.W."/>
            <person name="Xiong Z."/>
            <person name="Baker M.L."/>
            <person name="Zhao W."/>
            <person name="Tachedjian M."/>
            <person name="Zhu Y."/>
            <person name="Zhou P."/>
            <person name="Jiang X."/>
            <person name="Ng J."/>
            <person name="Yang L."/>
            <person name="Wu L."/>
            <person name="Xiao J."/>
            <person name="Feng Y."/>
            <person name="Chen Y."/>
            <person name="Sun X."/>
            <person name="Zhang Y."/>
            <person name="Marsh G.A."/>
            <person name="Crameri G."/>
            <person name="Broder C.C."/>
            <person name="Frey K.G."/>
            <person name="Wang L.F."/>
            <person name="Wang J."/>
        </authorList>
    </citation>
    <scope>NUCLEOTIDE SEQUENCE [LARGE SCALE GENOMIC DNA]</scope>
</reference>
<dbReference type="PANTHER" id="PTHR15319:SF1">
    <property type="entry name" value="TATA BOX-BINDING PROTEIN-ASSOCIATED FACTOR RNA POLYMERASE I SUBUNIT C"/>
    <property type="match status" value="1"/>
</dbReference>
<dbReference type="EMBL" id="KB106264">
    <property type="protein sequence ID" value="ELK31431.1"/>
    <property type="molecule type" value="Genomic_DNA"/>
</dbReference>
<feature type="compositionally biased region" description="Polar residues" evidence="1">
    <location>
        <begin position="690"/>
        <end position="699"/>
    </location>
</feature>
<dbReference type="PANTHER" id="PTHR15319">
    <property type="entry name" value="TATA BOX-BINDING PROTEIN ASSOCIATED FACTOR RNA POLYMERASE I SUBUNIT C"/>
    <property type="match status" value="1"/>
</dbReference>
<feature type="compositionally biased region" description="Basic residues" evidence="1">
    <location>
        <begin position="832"/>
        <end position="841"/>
    </location>
</feature>
<name>L5LZB4_MYODS</name>
<feature type="domain" description="TAF1C helical bundle" evidence="3">
    <location>
        <begin position="500"/>
        <end position="699"/>
    </location>
</feature>
<dbReference type="SUPFAM" id="SSF50978">
    <property type="entry name" value="WD40 repeat-like"/>
    <property type="match status" value="1"/>
</dbReference>
<proteinExistence type="predicted"/>
<dbReference type="eggNOG" id="ENOG502QTCT">
    <property type="taxonomic scope" value="Eukaryota"/>
</dbReference>
<protein>
    <submittedName>
        <fullName evidence="5">TATA box-binding protein-associated factor, RNA polymerase I, subunit C</fullName>
    </submittedName>
</protein>
<organism evidence="5 6">
    <name type="scientific">Myotis davidii</name>
    <name type="common">David's myotis</name>
    <dbReference type="NCBI Taxonomy" id="225400"/>
    <lineage>
        <taxon>Eukaryota</taxon>
        <taxon>Metazoa</taxon>
        <taxon>Chordata</taxon>
        <taxon>Craniata</taxon>
        <taxon>Vertebrata</taxon>
        <taxon>Euteleostomi</taxon>
        <taxon>Mammalia</taxon>
        <taxon>Eutheria</taxon>
        <taxon>Laurasiatheria</taxon>
        <taxon>Chiroptera</taxon>
        <taxon>Yangochiroptera</taxon>
        <taxon>Vespertilionidae</taxon>
        <taxon>Myotis</taxon>
    </lineage>
</organism>
<feature type="region of interest" description="Disordered" evidence="1">
    <location>
        <begin position="668"/>
        <end position="728"/>
    </location>
</feature>
<evidence type="ECO:0000259" key="3">
    <source>
        <dbReference type="Pfam" id="PF20642"/>
    </source>
</evidence>
<evidence type="ECO:0000313" key="6">
    <source>
        <dbReference type="Proteomes" id="UP000010556"/>
    </source>
</evidence>
<dbReference type="Proteomes" id="UP000010556">
    <property type="component" value="Unassembled WGS sequence"/>
</dbReference>
<evidence type="ECO:0000259" key="2">
    <source>
        <dbReference type="Pfam" id="PF20641"/>
    </source>
</evidence>
<dbReference type="InterPro" id="IPR049089">
    <property type="entry name" value="TAF1C_C"/>
</dbReference>
<evidence type="ECO:0000313" key="5">
    <source>
        <dbReference type="EMBL" id="ELK31431.1"/>
    </source>
</evidence>
<dbReference type="Pfam" id="PF20643">
    <property type="entry name" value="TAF1C_C"/>
    <property type="match status" value="1"/>
</dbReference>
<evidence type="ECO:0000256" key="1">
    <source>
        <dbReference type="SAM" id="MobiDB-lite"/>
    </source>
</evidence>
<dbReference type="InterPro" id="IPR036322">
    <property type="entry name" value="WD40_repeat_dom_sf"/>
</dbReference>
<feature type="compositionally biased region" description="Low complexity" evidence="1">
    <location>
        <begin position="767"/>
        <end position="781"/>
    </location>
</feature>
<dbReference type="Pfam" id="PF20642">
    <property type="entry name" value="TAF1C_HB"/>
    <property type="match status" value="1"/>
</dbReference>
<feature type="region of interest" description="Disordered" evidence="1">
    <location>
        <begin position="544"/>
        <end position="565"/>
    </location>
</feature>
<dbReference type="InterPro" id="IPR038801">
    <property type="entry name" value="TAF1C"/>
</dbReference>
<feature type="compositionally biased region" description="Polar residues" evidence="1">
    <location>
        <begin position="807"/>
        <end position="821"/>
    </location>
</feature>
<feature type="region of interest" description="Disordered" evidence="1">
    <location>
        <begin position="760"/>
        <end position="841"/>
    </location>
</feature>
<gene>
    <name evidence="5" type="ORF">MDA_GLEAN10022659</name>
</gene>
<accession>L5LZB4</accession>
<dbReference type="InterPro" id="IPR049087">
    <property type="entry name" value="TAF1C_beta-prop"/>
</dbReference>
<feature type="domain" description="TAF1C C-terminal" evidence="4">
    <location>
        <begin position="725"/>
        <end position="787"/>
    </location>
</feature>
<feature type="compositionally biased region" description="Basic and acidic residues" evidence="1">
    <location>
        <begin position="787"/>
        <end position="802"/>
    </location>
</feature>
<keyword evidence="6" id="KW-1185">Reference proteome</keyword>